<protein>
    <submittedName>
        <fullName evidence="1">Uncharacterized protein</fullName>
    </submittedName>
</protein>
<dbReference type="KEGG" id="mgg:MPLG2_3417"/>
<name>A0A2N9JLW9_9ACTN</name>
<dbReference type="AlphaFoldDB" id="A0A2N9JLW9"/>
<dbReference type="EMBL" id="LT985188">
    <property type="protein sequence ID" value="SPD88447.1"/>
    <property type="molecule type" value="Genomic_DNA"/>
</dbReference>
<organism evidence="1 2">
    <name type="scientific">Micropruina glycogenica</name>
    <dbReference type="NCBI Taxonomy" id="75385"/>
    <lineage>
        <taxon>Bacteria</taxon>
        <taxon>Bacillati</taxon>
        <taxon>Actinomycetota</taxon>
        <taxon>Actinomycetes</taxon>
        <taxon>Propionibacteriales</taxon>
        <taxon>Nocardioidaceae</taxon>
        <taxon>Micropruina</taxon>
    </lineage>
</organism>
<sequence length="241" mass="25419">MLRGLARLAHCGAGACPDAALVLAWVMMPSATVLAHQLRTLSEDIDCHVAAQLWIAVRTFPWRTTGPVAANLNRNLRKKVLQDLVPTSSPIPHDGDDVVQDDPLPDALEELIEIPSDGIKAEVIGQDDVDLLLAVMDAAAQLVPPSGPGVGIIGDRVSARIGELHGCSPRTIRRRIKRSTDALSHLAQAVVVGENLPYRAADVARTLGLPVLATVACAAPTWSISCATSSHSIGTPRANSP</sequence>
<reference evidence="1 2" key="1">
    <citation type="submission" date="2018-02" db="EMBL/GenBank/DDBJ databases">
        <authorList>
            <person name="Cohen D.B."/>
            <person name="Kent A.D."/>
        </authorList>
    </citation>
    <scope>NUCLEOTIDE SEQUENCE [LARGE SCALE GENOMIC DNA]</scope>
    <source>
        <strain evidence="1">1</strain>
    </source>
</reference>
<evidence type="ECO:0000313" key="2">
    <source>
        <dbReference type="Proteomes" id="UP000238164"/>
    </source>
</evidence>
<keyword evidence="2" id="KW-1185">Reference proteome</keyword>
<gene>
    <name evidence="1" type="ORF">MPLG2_3417</name>
</gene>
<proteinExistence type="predicted"/>
<dbReference type="Proteomes" id="UP000238164">
    <property type="component" value="Chromosome 1"/>
</dbReference>
<accession>A0A2N9JLW9</accession>
<evidence type="ECO:0000313" key="1">
    <source>
        <dbReference type="EMBL" id="SPD88447.1"/>
    </source>
</evidence>